<sequence length="101" mass="12496">MSYTYIDLMSILRYDSCVAQELDNFERIAIHRTFYSEPLSQKLIEKIEQLKNRIIAEQWQEPLMRYGYDRELMVCYEHESEQWEKLTDNKRWLAARKRDRK</sequence>
<dbReference type="Proteomes" id="UP000762676">
    <property type="component" value="Unassembled WGS sequence"/>
</dbReference>
<name>A0AAV4GFW5_9GAST</name>
<evidence type="ECO:0000313" key="1">
    <source>
        <dbReference type="EMBL" id="GFR84403.1"/>
    </source>
</evidence>
<keyword evidence="2" id="KW-1185">Reference proteome</keyword>
<dbReference type="EMBL" id="BMAT01004951">
    <property type="protein sequence ID" value="GFR84403.1"/>
    <property type="molecule type" value="Genomic_DNA"/>
</dbReference>
<reference evidence="1 2" key="1">
    <citation type="journal article" date="2021" name="Elife">
        <title>Chloroplast acquisition without the gene transfer in kleptoplastic sea slugs, Plakobranchus ocellatus.</title>
        <authorList>
            <person name="Maeda T."/>
            <person name="Takahashi S."/>
            <person name="Yoshida T."/>
            <person name="Shimamura S."/>
            <person name="Takaki Y."/>
            <person name="Nagai Y."/>
            <person name="Toyoda A."/>
            <person name="Suzuki Y."/>
            <person name="Arimoto A."/>
            <person name="Ishii H."/>
            <person name="Satoh N."/>
            <person name="Nishiyama T."/>
            <person name="Hasebe M."/>
            <person name="Maruyama T."/>
            <person name="Minagawa J."/>
            <person name="Obokata J."/>
            <person name="Shigenobu S."/>
        </authorList>
    </citation>
    <scope>NUCLEOTIDE SEQUENCE [LARGE SCALE GENOMIC DNA]</scope>
</reference>
<comment type="caution">
    <text evidence="1">The sequence shown here is derived from an EMBL/GenBank/DDBJ whole genome shotgun (WGS) entry which is preliminary data.</text>
</comment>
<organism evidence="1 2">
    <name type="scientific">Elysia marginata</name>
    <dbReference type="NCBI Taxonomy" id="1093978"/>
    <lineage>
        <taxon>Eukaryota</taxon>
        <taxon>Metazoa</taxon>
        <taxon>Spiralia</taxon>
        <taxon>Lophotrochozoa</taxon>
        <taxon>Mollusca</taxon>
        <taxon>Gastropoda</taxon>
        <taxon>Heterobranchia</taxon>
        <taxon>Euthyneura</taxon>
        <taxon>Panpulmonata</taxon>
        <taxon>Sacoglossa</taxon>
        <taxon>Placobranchoidea</taxon>
        <taxon>Plakobranchidae</taxon>
        <taxon>Elysia</taxon>
    </lineage>
</organism>
<gene>
    <name evidence="1" type="ORF">ElyMa_002416400</name>
</gene>
<protein>
    <submittedName>
        <fullName evidence="1">Uncharacterized protein</fullName>
    </submittedName>
</protein>
<proteinExistence type="predicted"/>
<dbReference type="AlphaFoldDB" id="A0AAV4GFW5"/>
<accession>A0AAV4GFW5</accession>
<evidence type="ECO:0000313" key="2">
    <source>
        <dbReference type="Proteomes" id="UP000762676"/>
    </source>
</evidence>